<proteinExistence type="predicted"/>
<reference evidence="4 5" key="1">
    <citation type="submission" date="2016-09" db="EMBL/GenBank/DDBJ databases">
        <title>Complete genome of Desulfosporosinus sp. OL.</title>
        <authorList>
            <person name="Mardanov A."/>
            <person name="Beletsky A."/>
            <person name="Panova A."/>
            <person name="Karnachuk O."/>
            <person name="Ravin N."/>
        </authorList>
    </citation>
    <scope>NUCLEOTIDE SEQUENCE [LARGE SCALE GENOMIC DNA]</scope>
    <source>
        <strain evidence="4 5">OL</strain>
    </source>
</reference>
<dbReference type="InterPro" id="IPR029051">
    <property type="entry name" value="DUF4352"/>
</dbReference>
<name>A0A1Q8QII0_9FIRM</name>
<feature type="transmembrane region" description="Helical" evidence="2">
    <location>
        <begin position="12"/>
        <end position="35"/>
    </location>
</feature>
<dbReference type="InterPro" id="IPR029050">
    <property type="entry name" value="Immunoprotect_excell_Ig-like"/>
</dbReference>
<dbReference type="Proteomes" id="UP000186102">
    <property type="component" value="Unassembled WGS sequence"/>
</dbReference>
<keyword evidence="1" id="KW-0732">Signal</keyword>
<dbReference type="Gene3D" id="2.60.40.1240">
    <property type="match status" value="1"/>
</dbReference>
<dbReference type="PROSITE" id="PS51257">
    <property type="entry name" value="PROKAR_LIPOPROTEIN"/>
    <property type="match status" value="1"/>
</dbReference>
<feature type="domain" description="DUF4352" evidence="3">
    <location>
        <begin position="62"/>
        <end position="182"/>
    </location>
</feature>
<sequence length="197" mass="21521">MAKNRPRYQFQNYHVLIILLVSIGMLTLSGCGVSVTNILPRSSPQMQQTSTFTATTRQNTYVVGDTFKIGDLQYKINRVRTSDGDANKGISPRQGNTFLLVDLTIENQGSIDAEVRSMVGFKLKDKDGRSQAFSMGAALAVKDAMDGTISDGGEMTGELGYEVLRGAQTFDLVITPYPLSSKTAIVHITTNVNPEYK</sequence>
<gene>
    <name evidence="4" type="ORF">DSOL_4707</name>
</gene>
<protein>
    <recommendedName>
        <fullName evidence="3">DUF4352 domain-containing protein</fullName>
    </recommendedName>
</protein>
<dbReference type="Pfam" id="PF11611">
    <property type="entry name" value="DUF4352"/>
    <property type="match status" value="1"/>
</dbReference>
<keyword evidence="2" id="KW-0812">Transmembrane</keyword>
<keyword evidence="5" id="KW-1185">Reference proteome</keyword>
<evidence type="ECO:0000256" key="2">
    <source>
        <dbReference type="SAM" id="Phobius"/>
    </source>
</evidence>
<dbReference type="EMBL" id="MLBF01000063">
    <property type="protein sequence ID" value="OLN27126.1"/>
    <property type="molecule type" value="Genomic_DNA"/>
</dbReference>
<keyword evidence="2" id="KW-1133">Transmembrane helix</keyword>
<evidence type="ECO:0000259" key="3">
    <source>
        <dbReference type="Pfam" id="PF11611"/>
    </source>
</evidence>
<dbReference type="AlphaFoldDB" id="A0A1Q8QII0"/>
<organism evidence="4 5">
    <name type="scientific">Desulfosporosinus metallidurans</name>
    <dbReference type="NCBI Taxonomy" id="1888891"/>
    <lineage>
        <taxon>Bacteria</taxon>
        <taxon>Bacillati</taxon>
        <taxon>Bacillota</taxon>
        <taxon>Clostridia</taxon>
        <taxon>Eubacteriales</taxon>
        <taxon>Desulfitobacteriaceae</taxon>
        <taxon>Desulfosporosinus</taxon>
    </lineage>
</organism>
<keyword evidence="2" id="KW-0472">Membrane</keyword>
<dbReference type="STRING" id="1888891.DSOL_4707"/>
<evidence type="ECO:0000313" key="4">
    <source>
        <dbReference type="EMBL" id="OLN27126.1"/>
    </source>
</evidence>
<comment type="caution">
    <text evidence="4">The sequence shown here is derived from an EMBL/GenBank/DDBJ whole genome shotgun (WGS) entry which is preliminary data.</text>
</comment>
<evidence type="ECO:0000313" key="5">
    <source>
        <dbReference type="Proteomes" id="UP000186102"/>
    </source>
</evidence>
<evidence type="ECO:0000256" key="1">
    <source>
        <dbReference type="ARBA" id="ARBA00022729"/>
    </source>
</evidence>
<dbReference type="RefSeq" id="WP_075367000.1">
    <property type="nucleotide sequence ID" value="NZ_MLBF01000063.1"/>
</dbReference>
<accession>A0A1Q8QII0</accession>